<dbReference type="PANTHER" id="PTHR43794:SF11">
    <property type="entry name" value="AMIDOHYDROLASE-RELATED DOMAIN-CONTAINING PROTEIN"/>
    <property type="match status" value="1"/>
</dbReference>
<name>A0A256IIP2_9EURY</name>
<dbReference type="SUPFAM" id="SSF51556">
    <property type="entry name" value="Metallo-dependent hydrolases"/>
    <property type="match status" value="1"/>
</dbReference>
<reference evidence="3 4" key="1">
    <citation type="journal article" date="2014" name="Front. Microbiol.">
        <title>Population and genomic analysis of the genus Halorubrum.</title>
        <authorList>
            <person name="Fullmer M.S."/>
            <person name="Soucy S.M."/>
            <person name="Swithers K.S."/>
            <person name="Makkay A.M."/>
            <person name="Wheeler R."/>
            <person name="Ventosa A."/>
            <person name="Gogarten J.P."/>
            <person name="Papke R.T."/>
        </authorList>
    </citation>
    <scope>NUCLEOTIDE SEQUENCE [LARGE SCALE GENOMIC DNA]</scope>
    <source>
        <strain evidence="3 4">Cb34</strain>
    </source>
</reference>
<comment type="caution">
    <text evidence="3">The sequence shown here is derived from an EMBL/GenBank/DDBJ whole genome shotgun (WGS) entry which is preliminary data.</text>
</comment>
<dbReference type="InterPro" id="IPR006680">
    <property type="entry name" value="Amidohydro-rel"/>
</dbReference>
<dbReference type="Pfam" id="PF01979">
    <property type="entry name" value="Amidohydro_1"/>
    <property type="match status" value="1"/>
</dbReference>
<dbReference type="InterPro" id="IPR050287">
    <property type="entry name" value="MTA/SAH_deaminase"/>
</dbReference>
<dbReference type="RefSeq" id="WP_094532528.1">
    <property type="nucleotide sequence ID" value="NZ_NHPJ01000093.1"/>
</dbReference>
<evidence type="ECO:0000313" key="3">
    <source>
        <dbReference type="EMBL" id="OYR56166.1"/>
    </source>
</evidence>
<keyword evidence="1" id="KW-0378">Hydrolase</keyword>
<dbReference type="SUPFAM" id="SSF51338">
    <property type="entry name" value="Composite domain of metallo-dependent hydrolases"/>
    <property type="match status" value="1"/>
</dbReference>
<dbReference type="Gene3D" id="3.20.20.140">
    <property type="entry name" value="Metal-dependent hydrolases"/>
    <property type="match status" value="1"/>
</dbReference>
<keyword evidence="4" id="KW-1185">Reference proteome</keyword>
<evidence type="ECO:0000256" key="1">
    <source>
        <dbReference type="ARBA" id="ARBA00022801"/>
    </source>
</evidence>
<dbReference type="AlphaFoldDB" id="A0A256IIP2"/>
<dbReference type="GO" id="GO:0016810">
    <property type="term" value="F:hydrolase activity, acting on carbon-nitrogen (but not peptide) bonds"/>
    <property type="evidence" value="ECO:0007669"/>
    <property type="project" value="InterPro"/>
</dbReference>
<organism evidence="3 4">
    <name type="scientific">Halorubrum halodurans</name>
    <dbReference type="NCBI Taxonomy" id="1383851"/>
    <lineage>
        <taxon>Archaea</taxon>
        <taxon>Methanobacteriati</taxon>
        <taxon>Methanobacteriota</taxon>
        <taxon>Stenosarchaea group</taxon>
        <taxon>Halobacteria</taxon>
        <taxon>Halobacteriales</taxon>
        <taxon>Haloferacaceae</taxon>
        <taxon>Halorubrum</taxon>
    </lineage>
</organism>
<dbReference type="PANTHER" id="PTHR43794">
    <property type="entry name" value="AMINOHYDROLASE SSNA-RELATED"/>
    <property type="match status" value="1"/>
</dbReference>
<gene>
    <name evidence="3" type="ORF">DJ70_09965</name>
</gene>
<dbReference type="InterPro" id="IPR032466">
    <property type="entry name" value="Metal_Hydrolase"/>
</dbReference>
<proteinExistence type="predicted"/>
<protein>
    <submittedName>
        <fullName evidence="3">Cytosine deaminase</fullName>
    </submittedName>
</protein>
<dbReference type="InterPro" id="IPR011059">
    <property type="entry name" value="Metal-dep_hydrolase_composite"/>
</dbReference>
<evidence type="ECO:0000313" key="4">
    <source>
        <dbReference type="Proteomes" id="UP000216308"/>
    </source>
</evidence>
<dbReference type="Gene3D" id="2.30.40.10">
    <property type="entry name" value="Urease, subunit C, domain 1"/>
    <property type="match status" value="1"/>
</dbReference>
<evidence type="ECO:0000259" key="2">
    <source>
        <dbReference type="Pfam" id="PF01979"/>
    </source>
</evidence>
<dbReference type="OrthoDB" id="24954at2157"/>
<sequence length="484" mass="52552">MTDLLIHDAIVVTMDRENRVLENGSVRVSDGTVSSVEPTDPADRDATASRVIDADGKVVMPGLVDAHRHTDFTLVQGLFSELAGDELLTEALSLYHTAESALGESFFEAGWRLACLRQLTHGVTTVNAMDFTPAIGAEAIGDAGLRGVIGPELADLLDPAPADEQIADARRFIETYHGSHGGRVTASIAPGGEAGCSRELWEGVADLRAAYPDLRLHTHLYDSAAADTMAAGSGASDPLDLLDRYDLLDERTLLTHLLHADRDDAGRIAESGAHVLHCPTVYSYFRSGGRSWFPLPSLSEFGANVVIGLDDPFWFDSWDLIQEAKHARLLSNYEYGSQQWSSYDLLEAITVDAARALGLDDRIGSLEPGKRADLIVVDVDTPRHRPFSNLPSVLVNTVTAGDVETVVVDGRVLMADRSVESMDVESVRAAATRERERLESRTGWETSLAGSTPPDESILRRVSSRALLRAARQYGRGALARWVR</sequence>
<feature type="domain" description="Amidohydrolase-related" evidence="2">
    <location>
        <begin position="58"/>
        <end position="412"/>
    </location>
</feature>
<dbReference type="EMBL" id="NHPJ01000093">
    <property type="protein sequence ID" value="OYR56166.1"/>
    <property type="molecule type" value="Genomic_DNA"/>
</dbReference>
<dbReference type="Proteomes" id="UP000216308">
    <property type="component" value="Unassembled WGS sequence"/>
</dbReference>
<accession>A0A256IIP2</accession>